<dbReference type="OrthoDB" id="3486565at2759"/>
<dbReference type="AlphaFoldDB" id="A0A8E2F4H1"/>
<dbReference type="PANTHER" id="PTHR33112">
    <property type="entry name" value="DOMAIN PROTEIN, PUTATIVE-RELATED"/>
    <property type="match status" value="1"/>
</dbReference>
<sequence length="527" mass="59606">MELARTWLSECFQNHQECLSDIRPDEPILPKRVIDIGPSDGSQEPYLFIPGSGSHRANYVALSHCWGPHQIITTTKGTIVAHQRRIEWAKLSKTFQDAVHVTRQFNIRYIWIDSLCIVQDSAEDWEMESAVMGDIYRNALFTISAAQAKDGADGCFSRRNSNVNRPCKMNLYFGQRPQDRATPKEDIGGEPQRSVYVYPFTSGNAVGPLYKRAWVYQEQALSTRTLAFGKDNVYWVCPSMNANENYPMGYRQRSSMPAAEFLRELKGSESEPDEFEMEEDLHDLWYGIIEEYSTRSLTKATDRLPAVSGLAAEINKRLEDDQYIAGLWREDLKRGLLWSCPDLRKTGLRAKPPLQYVAPSWSWASLAGRLISFSYAKQIFKYGDCVEDLEIQGVGRKLKGLNPFGEVLHGMIKISSRLVPVALEPNSDIMTSNDTENVGEKVTLYMLDGSRAVGALNLDALEVFDAPIWVLAMAEKHETEDHWTTVCLALIETGFKVGEWTEYRRVGLAGVDSFCFDDAEKTTICIV</sequence>
<reference evidence="2 3" key="1">
    <citation type="journal article" date="2016" name="Nat. Commun.">
        <title>Ectomycorrhizal ecology is imprinted in the genome of the dominant symbiotic fungus Cenococcum geophilum.</title>
        <authorList>
            <consortium name="DOE Joint Genome Institute"/>
            <person name="Peter M."/>
            <person name="Kohler A."/>
            <person name="Ohm R.A."/>
            <person name="Kuo A."/>
            <person name="Krutzmann J."/>
            <person name="Morin E."/>
            <person name="Arend M."/>
            <person name="Barry K.W."/>
            <person name="Binder M."/>
            <person name="Choi C."/>
            <person name="Clum A."/>
            <person name="Copeland A."/>
            <person name="Grisel N."/>
            <person name="Haridas S."/>
            <person name="Kipfer T."/>
            <person name="LaButti K."/>
            <person name="Lindquist E."/>
            <person name="Lipzen A."/>
            <person name="Maire R."/>
            <person name="Meier B."/>
            <person name="Mihaltcheva S."/>
            <person name="Molinier V."/>
            <person name="Murat C."/>
            <person name="Poggeler S."/>
            <person name="Quandt C.A."/>
            <person name="Sperisen C."/>
            <person name="Tritt A."/>
            <person name="Tisserant E."/>
            <person name="Crous P.W."/>
            <person name="Henrissat B."/>
            <person name="Nehls U."/>
            <person name="Egli S."/>
            <person name="Spatafora J.W."/>
            <person name="Grigoriev I.V."/>
            <person name="Martin F.M."/>
        </authorList>
    </citation>
    <scope>NUCLEOTIDE SEQUENCE [LARGE SCALE GENOMIC DNA]</scope>
    <source>
        <strain evidence="2 3">CBS 207.34</strain>
    </source>
</reference>
<accession>A0A8E2F4H1</accession>
<proteinExistence type="predicted"/>
<feature type="domain" description="Heterokaryon incompatibility" evidence="1">
    <location>
        <begin position="59"/>
        <end position="218"/>
    </location>
</feature>
<dbReference type="Pfam" id="PF06985">
    <property type="entry name" value="HET"/>
    <property type="match status" value="1"/>
</dbReference>
<dbReference type="InterPro" id="IPR010730">
    <property type="entry name" value="HET"/>
</dbReference>
<evidence type="ECO:0000259" key="1">
    <source>
        <dbReference type="Pfam" id="PF06985"/>
    </source>
</evidence>
<evidence type="ECO:0000313" key="2">
    <source>
        <dbReference type="EMBL" id="OCL09971.1"/>
    </source>
</evidence>
<protein>
    <submittedName>
        <fullName evidence="2">HET-domain-containing protein</fullName>
    </submittedName>
</protein>
<dbReference type="Proteomes" id="UP000250140">
    <property type="component" value="Unassembled WGS sequence"/>
</dbReference>
<evidence type="ECO:0000313" key="3">
    <source>
        <dbReference type="Proteomes" id="UP000250140"/>
    </source>
</evidence>
<organism evidence="2 3">
    <name type="scientific">Glonium stellatum</name>
    <dbReference type="NCBI Taxonomy" id="574774"/>
    <lineage>
        <taxon>Eukaryota</taxon>
        <taxon>Fungi</taxon>
        <taxon>Dikarya</taxon>
        <taxon>Ascomycota</taxon>
        <taxon>Pezizomycotina</taxon>
        <taxon>Dothideomycetes</taxon>
        <taxon>Pleosporomycetidae</taxon>
        <taxon>Gloniales</taxon>
        <taxon>Gloniaceae</taxon>
        <taxon>Glonium</taxon>
    </lineage>
</organism>
<keyword evidence="3" id="KW-1185">Reference proteome</keyword>
<dbReference type="EMBL" id="KV749325">
    <property type="protein sequence ID" value="OCL09971.1"/>
    <property type="molecule type" value="Genomic_DNA"/>
</dbReference>
<name>A0A8E2F4H1_9PEZI</name>
<dbReference type="PANTHER" id="PTHR33112:SF8">
    <property type="entry name" value="HETEROKARYON INCOMPATIBILITY DOMAIN-CONTAINING PROTEIN"/>
    <property type="match status" value="1"/>
</dbReference>
<gene>
    <name evidence="2" type="ORF">AOQ84DRAFT_338142</name>
</gene>